<name>E8U7Q8_DEIML</name>
<accession>E8U7Q8</accession>
<dbReference type="KEGG" id="dmr:Deima_1448"/>
<evidence type="ECO:0000313" key="2">
    <source>
        <dbReference type="Proteomes" id="UP000008635"/>
    </source>
</evidence>
<evidence type="ECO:0000313" key="1">
    <source>
        <dbReference type="EMBL" id="ADV67097.1"/>
    </source>
</evidence>
<reference evidence="1 2" key="1">
    <citation type="journal article" date="2011" name="Stand. Genomic Sci.">
        <title>Complete genome sequence of Deinococcus maricopensis type strain (LB-34).</title>
        <authorList>
            <person name="Pukall R."/>
            <person name="Zeytun A."/>
            <person name="Lucas S."/>
            <person name="Lapidus A."/>
            <person name="Hammon N."/>
            <person name="Deshpande S."/>
            <person name="Nolan M."/>
            <person name="Cheng J.F."/>
            <person name="Pitluck S."/>
            <person name="Liolios K."/>
            <person name="Pagani I."/>
            <person name="Mikhailova N."/>
            <person name="Ivanova N."/>
            <person name="Mavromatis K."/>
            <person name="Pati A."/>
            <person name="Tapia R."/>
            <person name="Han C."/>
            <person name="Goodwin L."/>
            <person name="Chen A."/>
            <person name="Palaniappan K."/>
            <person name="Land M."/>
            <person name="Hauser L."/>
            <person name="Chang Y.J."/>
            <person name="Jeffries C.D."/>
            <person name="Brambilla E.M."/>
            <person name="Rohde M."/>
            <person name="Goker M."/>
            <person name="Detter J.C."/>
            <person name="Woyke T."/>
            <person name="Bristow J."/>
            <person name="Eisen J.A."/>
            <person name="Markowitz V."/>
            <person name="Hugenholtz P."/>
            <person name="Kyrpides N.C."/>
            <person name="Klenk H.P."/>
        </authorList>
    </citation>
    <scope>NUCLEOTIDE SEQUENCE [LARGE SCALE GENOMIC DNA]</scope>
    <source>
        <strain evidence="2">DSM 21211 / LMG 22137 / NRRL B-23946 / LB-34</strain>
    </source>
</reference>
<keyword evidence="2" id="KW-1185">Reference proteome</keyword>
<dbReference type="Proteomes" id="UP000008635">
    <property type="component" value="Chromosome"/>
</dbReference>
<gene>
    <name evidence="1" type="ordered locus">Deima_1448</name>
</gene>
<proteinExistence type="predicted"/>
<dbReference type="AlphaFoldDB" id="E8U7Q8"/>
<dbReference type="EMBL" id="CP002454">
    <property type="protein sequence ID" value="ADV67097.1"/>
    <property type="molecule type" value="Genomic_DNA"/>
</dbReference>
<protein>
    <submittedName>
        <fullName evidence="1">Uncharacterized protein</fullName>
    </submittedName>
</protein>
<dbReference type="RefSeq" id="WP_013556602.1">
    <property type="nucleotide sequence ID" value="NC_014958.1"/>
</dbReference>
<dbReference type="STRING" id="709986.Deima_1448"/>
<organism evidence="1 2">
    <name type="scientific">Deinococcus maricopensis (strain DSM 21211 / LMG 22137 / NRRL B-23946 / LB-34)</name>
    <dbReference type="NCBI Taxonomy" id="709986"/>
    <lineage>
        <taxon>Bacteria</taxon>
        <taxon>Thermotogati</taxon>
        <taxon>Deinococcota</taxon>
        <taxon>Deinococci</taxon>
        <taxon>Deinococcales</taxon>
        <taxon>Deinococcaceae</taxon>
        <taxon>Deinococcus</taxon>
    </lineage>
</organism>
<reference evidence="2" key="2">
    <citation type="submission" date="2011-01" db="EMBL/GenBank/DDBJ databases">
        <title>The complete genome of Deinococcus maricopensis DSM 21211.</title>
        <authorList>
            <consortium name="US DOE Joint Genome Institute (JGI-PGF)"/>
            <person name="Lucas S."/>
            <person name="Copeland A."/>
            <person name="Lapidus A."/>
            <person name="Goodwin L."/>
            <person name="Pitluck S."/>
            <person name="Kyrpides N."/>
            <person name="Mavromatis K."/>
            <person name="Pagani I."/>
            <person name="Ivanova N."/>
            <person name="Ovchinnikova G."/>
            <person name="Zeytun A."/>
            <person name="Detter J.C."/>
            <person name="Han C."/>
            <person name="Land M."/>
            <person name="Hauser L."/>
            <person name="Markowitz V."/>
            <person name="Cheng J.-F."/>
            <person name="Hugenholtz P."/>
            <person name="Woyke T."/>
            <person name="Wu D."/>
            <person name="Pukall R."/>
            <person name="Gehrich-Schroeter G."/>
            <person name="Brambilla E."/>
            <person name="Klenk H.-P."/>
            <person name="Eisen J.A."/>
        </authorList>
    </citation>
    <scope>NUCLEOTIDE SEQUENCE [LARGE SCALE GENOMIC DNA]</scope>
    <source>
        <strain evidence="2">DSM 21211 / LMG 22137 / NRRL B-23946 / LB-34</strain>
    </source>
</reference>
<dbReference type="HOGENOM" id="CLU_1765017_0_0_0"/>
<sequence length="147" mass="16574">MSLLTSPTVRLLGYLEGRTRLEIAPNLDPRDHAIVDRWARDLRSDTSPLQRLLGTLRREPREGRPDVRTRAGELRVRALIHEEMARWRMDAAHTAAENNAHTPDTGIWFTEASHLRDLAVSDTVDADVLPTHHAAAGHLDLGVRLQE</sequence>
<dbReference type="OrthoDB" id="62194at2"/>